<evidence type="ECO:0000313" key="3">
    <source>
        <dbReference type="Proteomes" id="UP000183812"/>
    </source>
</evidence>
<dbReference type="OrthoDB" id="9798430at2"/>
<dbReference type="PANTHER" id="PTHR36503:SF1">
    <property type="entry name" value="BLR2520 PROTEIN"/>
    <property type="match status" value="1"/>
</dbReference>
<dbReference type="InterPro" id="IPR004360">
    <property type="entry name" value="Glyas_Fos-R_dOase_dom"/>
</dbReference>
<gene>
    <name evidence="2" type="ORF">SAMN04244550_02684</name>
</gene>
<dbReference type="GO" id="GO:0051213">
    <property type="term" value="F:dioxygenase activity"/>
    <property type="evidence" value="ECO:0007669"/>
    <property type="project" value="UniProtKB-KW"/>
</dbReference>
<name>A0A1G7N833_RHOCA</name>
<dbReference type="InterPro" id="IPR029068">
    <property type="entry name" value="Glyas_Bleomycin-R_OHBP_Dase"/>
</dbReference>
<dbReference type="RefSeq" id="WP_074555053.1">
    <property type="nucleotide sequence ID" value="NZ_CP119563.1"/>
</dbReference>
<dbReference type="PROSITE" id="PS51819">
    <property type="entry name" value="VOC"/>
    <property type="match status" value="1"/>
</dbReference>
<dbReference type="InterPro" id="IPR037523">
    <property type="entry name" value="VOC_core"/>
</dbReference>
<dbReference type="AlphaFoldDB" id="A0A1G7N833"/>
<organism evidence="2 3">
    <name type="scientific">Rhodobacter capsulatus</name>
    <name type="common">Rhodopseudomonas capsulata</name>
    <dbReference type="NCBI Taxonomy" id="1061"/>
    <lineage>
        <taxon>Bacteria</taxon>
        <taxon>Pseudomonadati</taxon>
        <taxon>Pseudomonadota</taxon>
        <taxon>Alphaproteobacteria</taxon>
        <taxon>Rhodobacterales</taxon>
        <taxon>Rhodobacter group</taxon>
        <taxon>Rhodobacter</taxon>
    </lineage>
</organism>
<dbReference type="EMBL" id="FNAY01000015">
    <property type="protein sequence ID" value="SDF70047.1"/>
    <property type="molecule type" value="Genomic_DNA"/>
</dbReference>
<accession>A0A1G7N833</accession>
<dbReference type="PANTHER" id="PTHR36503">
    <property type="entry name" value="BLR2520 PROTEIN"/>
    <property type="match status" value="1"/>
</dbReference>
<keyword evidence="2" id="KW-0223">Dioxygenase</keyword>
<feature type="domain" description="VOC" evidence="1">
    <location>
        <begin position="2"/>
        <end position="124"/>
    </location>
</feature>
<protein>
    <submittedName>
        <fullName evidence="2">Catechol 2,3-dioxygenase</fullName>
    </submittedName>
</protein>
<keyword evidence="2" id="KW-0560">Oxidoreductase</keyword>
<dbReference type="Gene3D" id="3.10.180.10">
    <property type="entry name" value="2,3-Dihydroxybiphenyl 1,2-Dioxygenase, domain 1"/>
    <property type="match status" value="1"/>
</dbReference>
<evidence type="ECO:0000313" key="2">
    <source>
        <dbReference type="EMBL" id="SDF70047.1"/>
    </source>
</evidence>
<dbReference type="Proteomes" id="UP000183812">
    <property type="component" value="Unassembled WGS sequence"/>
</dbReference>
<dbReference type="CDD" id="cd07264">
    <property type="entry name" value="VOC_like"/>
    <property type="match status" value="1"/>
</dbReference>
<dbReference type="Pfam" id="PF00903">
    <property type="entry name" value="Glyoxalase"/>
    <property type="match status" value="1"/>
</dbReference>
<sequence length="127" mass="13486">MQLRYVILYVPDVAATMAFYAEAFGLERGFLHESGTFGEMVTGTSKLCFTAVSLMAEIGKQVATTPPALPSFELAFETDDVAAALARALAAGASLVQGVERMDWGQTTAYVRSPEGTLVELCTPVTA</sequence>
<evidence type="ECO:0000259" key="1">
    <source>
        <dbReference type="PROSITE" id="PS51819"/>
    </source>
</evidence>
<proteinExistence type="predicted"/>
<dbReference type="SUPFAM" id="SSF54593">
    <property type="entry name" value="Glyoxalase/Bleomycin resistance protein/Dihydroxybiphenyl dioxygenase"/>
    <property type="match status" value="1"/>
</dbReference>
<reference evidence="2 3" key="1">
    <citation type="submission" date="2016-10" db="EMBL/GenBank/DDBJ databases">
        <authorList>
            <person name="de Groot N.N."/>
        </authorList>
    </citation>
    <scope>NUCLEOTIDE SEQUENCE [LARGE SCALE GENOMIC DNA]</scope>
    <source>
        <strain evidence="3">DSM 938 / 37b4</strain>
    </source>
</reference>